<evidence type="ECO:0000256" key="1">
    <source>
        <dbReference type="SAM" id="MobiDB-lite"/>
    </source>
</evidence>
<feature type="compositionally biased region" description="Basic and acidic residues" evidence="1">
    <location>
        <begin position="90"/>
        <end position="101"/>
    </location>
</feature>
<keyword evidence="3" id="KW-1185">Reference proteome</keyword>
<name>A0A8K1CGD7_PYTOL</name>
<organism evidence="2 3">
    <name type="scientific">Pythium oligandrum</name>
    <name type="common">Mycoparasitic fungus</name>
    <dbReference type="NCBI Taxonomy" id="41045"/>
    <lineage>
        <taxon>Eukaryota</taxon>
        <taxon>Sar</taxon>
        <taxon>Stramenopiles</taxon>
        <taxon>Oomycota</taxon>
        <taxon>Peronosporomycetes</taxon>
        <taxon>Pythiales</taxon>
        <taxon>Pythiaceae</taxon>
        <taxon>Pythium</taxon>
    </lineage>
</organism>
<dbReference type="EMBL" id="SPLM01000074">
    <property type="protein sequence ID" value="TMW62033.1"/>
    <property type="molecule type" value="Genomic_DNA"/>
</dbReference>
<sequence>MAPILLKKREATPESDNNTSHKPVKSTVAAKTTPVASSRASSSREKTPGDNNARVKKNDEPASARASSSSSSSRSTAGSMKQPTKPEATTMRKKEVAKPEAADPVSRKTVKTPPAAPPAAEKPSKAALMPSQTLHKHKQAPVWATGKKKHKTNFGSAYDSGSIPCRINHGSIKNALHWTKPPETLDFSPLLVTCVEGFLETEHPFVFLARTMFRDLLQVEDAREKTLAVLPQLIPPLRVALMAQDEDIFLTALEATRTLSDVVEEEMNTYLPKLTQQIHRKLLTKQLRQHVEETLATLERNGGKEALAIIRSKIPTYVSVH</sequence>
<dbReference type="Pfam" id="PF10274">
    <property type="entry name" value="ParcG"/>
    <property type="match status" value="1"/>
</dbReference>
<accession>A0A8K1CGD7</accession>
<feature type="compositionally biased region" description="Low complexity" evidence="1">
    <location>
        <begin position="118"/>
        <end position="127"/>
    </location>
</feature>
<proteinExistence type="predicted"/>
<dbReference type="AlphaFoldDB" id="A0A8K1CGD7"/>
<gene>
    <name evidence="2" type="ORF">Poli38472_009526</name>
</gene>
<dbReference type="Proteomes" id="UP000794436">
    <property type="component" value="Unassembled WGS sequence"/>
</dbReference>
<protein>
    <recommendedName>
        <fullName evidence="4">PACRG-like protein</fullName>
    </recommendedName>
</protein>
<comment type="caution">
    <text evidence="2">The sequence shown here is derived from an EMBL/GenBank/DDBJ whole genome shotgun (WGS) entry which is preliminary data.</text>
</comment>
<dbReference type="PANTHER" id="PTHR21207">
    <property type="entry name" value="PARKIN COREGULATED GENE PROTEIN PARK2 COREGULATED"/>
    <property type="match status" value="1"/>
</dbReference>
<feature type="region of interest" description="Disordered" evidence="1">
    <location>
        <begin position="1"/>
        <end position="127"/>
    </location>
</feature>
<reference evidence="2" key="1">
    <citation type="submission" date="2019-03" db="EMBL/GenBank/DDBJ databases">
        <title>Long read genome sequence of the mycoparasitic Pythium oligandrum ATCC 38472 isolated from sugarbeet rhizosphere.</title>
        <authorList>
            <person name="Gaulin E."/>
        </authorList>
    </citation>
    <scope>NUCLEOTIDE SEQUENCE</scope>
    <source>
        <strain evidence="2">ATCC 38472_TT</strain>
    </source>
</reference>
<evidence type="ECO:0000313" key="2">
    <source>
        <dbReference type="EMBL" id="TMW62033.1"/>
    </source>
</evidence>
<dbReference type="InterPro" id="IPR019399">
    <property type="entry name" value="Parkin_co-regulated_protein"/>
</dbReference>
<evidence type="ECO:0008006" key="4">
    <source>
        <dbReference type="Google" id="ProtNLM"/>
    </source>
</evidence>
<dbReference type="OrthoDB" id="10258089at2759"/>
<evidence type="ECO:0000313" key="3">
    <source>
        <dbReference type="Proteomes" id="UP000794436"/>
    </source>
</evidence>
<feature type="compositionally biased region" description="Low complexity" evidence="1">
    <location>
        <begin position="63"/>
        <end position="75"/>
    </location>
</feature>
<dbReference type="PANTHER" id="PTHR21207:SF1">
    <property type="entry name" value="PACRG-LIKE PROTEIN"/>
    <property type="match status" value="1"/>
</dbReference>